<feature type="transmembrane region" description="Helical" evidence="7">
    <location>
        <begin position="286"/>
        <end position="312"/>
    </location>
</feature>
<keyword evidence="5 7" id="KW-1133">Transmembrane helix</keyword>
<keyword evidence="10" id="KW-1185">Reference proteome</keyword>
<sequence length="319" mass="35549">MWKTILRRVLLMIPQIIILSILVFFLAKLMPGDPFSGKITPKTDPATIARLKQQLGLNDPPLVQYWHWVVNVFHGNLGMSYTYERPVIGLIGERAANTFWLGLLTAILTYALAIPLGVIAGRHEGQWPDRVIAFYNFIVNAIPPFAIYLILLILFSFILKIFPSSGTVSANAHGFFGVVMSRLYHMILPAIAMTLSGTISIVQYLRSGIIDNTQEDYVKTARSKGVPENVIFRKHILRNSFLPIASSIGLTILNLLSGALVAEQIFSYPGMGQLFMQSVMSRDYSVMIALTLLFGILTLIGNLLSDIIMSIVDPRIRIQ</sequence>
<evidence type="ECO:0000256" key="1">
    <source>
        <dbReference type="ARBA" id="ARBA00004651"/>
    </source>
</evidence>
<dbReference type="Gene3D" id="1.10.3720.10">
    <property type="entry name" value="MetI-like"/>
    <property type="match status" value="1"/>
</dbReference>
<keyword evidence="4 7" id="KW-0812">Transmembrane</keyword>
<dbReference type="KEGG" id="xak:KIMC2_06620"/>
<dbReference type="Pfam" id="PF00528">
    <property type="entry name" value="BPD_transp_1"/>
    <property type="match status" value="1"/>
</dbReference>
<dbReference type="InterPro" id="IPR035906">
    <property type="entry name" value="MetI-like_sf"/>
</dbReference>
<comment type="similarity">
    <text evidence="7">Belongs to the binding-protein-dependent transport system permease family.</text>
</comment>
<evidence type="ECO:0000256" key="4">
    <source>
        <dbReference type="ARBA" id="ARBA00022692"/>
    </source>
</evidence>
<keyword evidence="6 7" id="KW-0472">Membrane</keyword>
<accession>A0AAU9D8U9</accession>
<organism evidence="9 10">
    <name type="scientific">Xylocopilactobacillus apis</name>
    <dbReference type="NCBI Taxonomy" id="2932183"/>
    <lineage>
        <taxon>Bacteria</taxon>
        <taxon>Bacillati</taxon>
        <taxon>Bacillota</taxon>
        <taxon>Bacilli</taxon>
        <taxon>Lactobacillales</taxon>
        <taxon>Lactobacillaceae</taxon>
        <taxon>Xylocopilactobacillus</taxon>
    </lineage>
</organism>
<dbReference type="GO" id="GO:0055085">
    <property type="term" value="P:transmembrane transport"/>
    <property type="evidence" value="ECO:0007669"/>
    <property type="project" value="InterPro"/>
</dbReference>
<evidence type="ECO:0000313" key="10">
    <source>
        <dbReference type="Proteomes" id="UP001321804"/>
    </source>
</evidence>
<dbReference type="GO" id="GO:0005886">
    <property type="term" value="C:plasma membrane"/>
    <property type="evidence" value="ECO:0007669"/>
    <property type="project" value="UniProtKB-SubCell"/>
</dbReference>
<protein>
    <submittedName>
        <fullName evidence="9">Peptide ABC transporter permease</fullName>
    </submittedName>
</protein>
<feature type="transmembrane region" description="Helical" evidence="7">
    <location>
        <begin position="99"/>
        <end position="121"/>
    </location>
</feature>
<dbReference type="Proteomes" id="UP001321804">
    <property type="component" value="Chromosome"/>
</dbReference>
<gene>
    <name evidence="9" type="primary">oppB_1</name>
    <name evidence="9" type="ORF">KIMC2_06620</name>
</gene>
<dbReference type="PROSITE" id="PS50928">
    <property type="entry name" value="ABC_TM1"/>
    <property type="match status" value="1"/>
</dbReference>
<dbReference type="PANTHER" id="PTHR43163:SF6">
    <property type="entry name" value="DIPEPTIDE TRANSPORT SYSTEM PERMEASE PROTEIN DPPB-RELATED"/>
    <property type="match status" value="1"/>
</dbReference>
<dbReference type="InterPro" id="IPR045621">
    <property type="entry name" value="BPD_transp_1_N"/>
</dbReference>
<evidence type="ECO:0000256" key="2">
    <source>
        <dbReference type="ARBA" id="ARBA00022448"/>
    </source>
</evidence>
<evidence type="ECO:0000259" key="8">
    <source>
        <dbReference type="PROSITE" id="PS50928"/>
    </source>
</evidence>
<dbReference type="AlphaFoldDB" id="A0AAU9D8U9"/>
<dbReference type="EMBL" id="AP026801">
    <property type="protein sequence ID" value="BDR56100.1"/>
    <property type="molecule type" value="Genomic_DNA"/>
</dbReference>
<dbReference type="InterPro" id="IPR000515">
    <property type="entry name" value="MetI-like"/>
</dbReference>
<dbReference type="Pfam" id="PF19300">
    <property type="entry name" value="BPD_transp_1_N"/>
    <property type="match status" value="1"/>
</dbReference>
<feature type="transmembrane region" description="Helical" evidence="7">
    <location>
        <begin position="241"/>
        <end position="266"/>
    </location>
</feature>
<feature type="transmembrane region" description="Helical" evidence="7">
    <location>
        <begin position="133"/>
        <end position="163"/>
    </location>
</feature>
<dbReference type="RefSeq" id="WP_317697960.1">
    <property type="nucleotide sequence ID" value="NZ_AP026801.1"/>
</dbReference>
<keyword evidence="2 7" id="KW-0813">Transport</keyword>
<evidence type="ECO:0000256" key="7">
    <source>
        <dbReference type="RuleBase" id="RU363032"/>
    </source>
</evidence>
<dbReference type="PANTHER" id="PTHR43163">
    <property type="entry name" value="DIPEPTIDE TRANSPORT SYSTEM PERMEASE PROTEIN DPPB-RELATED"/>
    <property type="match status" value="1"/>
</dbReference>
<feature type="transmembrane region" description="Helical" evidence="7">
    <location>
        <begin position="183"/>
        <end position="205"/>
    </location>
</feature>
<reference evidence="9 10" key="1">
    <citation type="journal article" date="2023" name="Microbiol. Spectr.">
        <title>Symbiosis of Carpenter Bees with Uncharacterized Lactic Acid Bacteria Showing NAD Auxotrophy.</title>
        <authorList>
            <person name="Kawasaki S."/>
            <person name="Ozawa K."/>
            <person name="Mori T."/>
            <person name="Yamamoto A."/>
            <person name="Ito M."/>
            <person name="Ohkuma M."/>
            <person name="Sakamoto M."/>
            <person name="Matsutani M."/>
        </authorList>
    </citation>
    <scope>NUCLEOTIDE SEQUENCE [LARGE SCALE GENOMIC DNA]</scope>
    <source>
        <strain evidence="9 10">KimC2</strain>
    </source>
</reference>
<keyword evidence="3" id="KW-1003">Cell membrane</keyword>
<evidence type="ECO:0000313" key="9">
    <source>
        <dbReference type="EMBL" id="BDR56100.1"/>
    </source>
</evidence>
<feature type="transmembrane region" description="Helical" evidence="7">
    <location>
        <begin position="9"/>
        <end position="27"/>
    </location>
</feature>
<dbReference type="SUPFAM" id="SSF161098">
    <property type="entry name" value="MetI-like"/>
    <property type="match status" value="1"/>
</dbReference>
<name>A0AAU9D8U9_9LACO</name>
<evidence type="ECO:0000256" key="5">
    <source>
        <dbReference type="ARBA" id="ARBA00022989"/>
    </source>
</evidence>
<evidence type="ECO:0000256" key="3">
    <source>
        <dbReference type="ARBA" id="ARBA00022475"/>
    </source>
</evidence>
<proteinExistence type="inferred from homology"/>
<feature type="domain" description="ABC transmembrane type-1" evidence="8">
    <location>
        <begin position="95"/>
        <end position="305"/>
    </location>
</feature>
<dbReference type="CDD" id="cd06261">
    <property type="entry name" value="TM_PBP2"/>
    <property type="match status" value="1"/>
</dbReference>
<comment type="subcellular location">
    <subcellularLocation>
        <location evidence="1 7">Cell membrane</location>
        <topology evidence="1 7">Multi-pass membrane protein</topology>
    </subcellularLocation>
</comment>
<evidence type="ECO:0000256" key="6">
    <source>
        <dbReference type="ARBA" id="ARBA00023136"/>
    </source>
</evidence>